<feature type="transmembrane region" description="Helical" evidence="2">
    <location>
        <begin position="1237"/>
        <end position="1260"/>
    </location>
</feature>
<comment type="caution">
    <text evidence="3">The sequence shown here is derived from an EMBL/GenBank/DDBJ whole genome shotgun (WGS) entry which is preliminary data.</text>
</comment>
<feature type="transmembrane region" description="Helical" evidence="2">
    <location>
        <begin position="40"/>
        <end position="64"/>
    </location>
</feature>
<feature type="transmembrane region" description="Helical" evidence="2">
    <location>
        <begin position="9"/>
        <end position="28"/>
    </location>
</feature>
<name>A0A8S1NTC7_PARPR</name>
<reference evidence="3" key="1">
    <citation type="submission" date="2021-01" db="EMBL/GenBank/DDBJ databases">
        <authorList>
            <consortium name="Genoscope - CEA"/>
            <person name="William W."/>
        </authorList>
    </citation>
    <scope>NUCLEOTIDE SEQUENCE</scope>
</reference>
<gene>
    <name evidence="3" type="ORF">PPRIM_AZ9-3.1.T0930101</name>
</gene>
<evidence type="ECO:0000256" key="2">
    <source>
        <dbReference type="SAM" id="Phobius"/>
    </source>
</evidence>
<evidence type="ECO:0000256" key="1">
    <source>
        <dbReference type="SAM" id="MobiDB-lite"/>
    </source>
</evidence>
<dbReference type="PANTHER" id="PTHR31600">
    <property type="entry name" value="TINY MACROCYSTS PROTEIN B-RELATED"/>
    <property type="match status" value="1"/>
</dbReference>
<accession>A0A8S1NTC7</accession>
<evidence type="ECO:0000313" key="4">
    <source>
        <dbReference type="Proteomes" id="UP000688137"/>
    </source>
</evidence>
<protein>
    <recommendedName>
        <fullName evidence="5">Transmembrane protein</fullName>
    </recommendedName>
</protein>
<keyword evidence="4" id="KW-1185">Reference proteome</keyword>
<proteinExistence type="predicted"/>
<dbReference type="InterPro" id="IPR052994">
    <property type="entry name" value="Tiny_macrocysts_regulators"/>
</dbReference>
<feature type="transmembrane region" description="Helical" evidence="2">
    <location>
        <begin position="155"/>
        <end position="175"/>
    </location>
</feature>
<dbReference type="EMBL" id="CAJJDM010000096">
    <property type="protein sequence ID" value="CAD8093471.1"/>
    <property type="molecule type" value="Genomic_DNA"/>
</dbReference>
<keyword evidence="2" id="KW-1133">Transmembrane helix</keyword>
<feature type="region of interest" description="Disordered" evidence="1">
    <location>
        <begin position="848"/>
        <end position="867"/>
    </location>
</feature>
<feature type="transmembrane region" description="Helical" evidence="2">
    <location>
        <begin position="1492"/>
        <end position="1513"/>
    </location>
</feature>
<keyword evidence="2" id="KW-0472">Membrane</keyword>
<feature type="transmembrane region" description="Helical" evidence="2">
    <location>
        <begin position="924"/>
        <end position="945"/>
    </location>
</feature>
<organism evidence="3 4">
    <name type="scientific">Paramecium primaurelia</name>
    <dbReference type="NCBI Taxonomy" id="5886"/>
    <lineage>
        <taxon>Eukaryota</taxon>
        <taxon>Sar</taxon>
        <taxon>Alveolata</taxon>
        <taxon>Ciliophora</taxon>
        <taxon>Intramacronucleata</taxon>
        <taxon>Oligohymenophorea</taxon>
        <taxon>Peniculida</taxon>
        <taxon>Parameciidae</taxon>
        <taxon>Paramecium</taxon>
    </lineage>
</organism>
<dbReference type="Proteomes" id="UP000688137">
    <property type="component" value="Unassembled WGS sequence"/>
</dbReference>
<feature type="transmembrane region" description="Helical" evidence="2">
    <location>
        <begin position="76"/>
        <end position="94"/>
    </location>
</feature>
<feature type="transmembrane region" description="Helical" evidence="2">
    <location>
        <begin position="1116"/>
        <end position="1141"/>
    </location>
</feature>
<feature type="transmembrane region" description="Helical" evidence="2">
    <location>
        <begin position="100"/>
        <end position="119"/>
    </location>
</feature>
<feature type="compositionally biased region" description="Polar residues" evidence="1">
    <location>
        <begin position="857"/>
        <end position="867"/>
    </location>
</feature>
<evidence type="ECO:0008006" key="5">
    <source>
        <dbReference type="Google" id="ProtNLM"/>
    </source>
</evidence>
<dbReference type="OMA" id="YITNTCK"/>
<keyword evidence="2" id="KW-0812">Transmembrane</keyword>
<sequence length="1553" mass="183707">MITKVKLKILLKSFFTFYQLLIVIPLIEHLDTHIFENEDLLIGIVTLIPLTLCYIIFFLIHRNYLLPQKNIYLRRYSYYNILLIVFDISIMIAIQIVDELISSILIIFMSLLLIIDSFIIQPYSYQVNLKYIGATSFTFCVSTIKILSFKISQEETFYCFILLIPLITIIFTQIFQRLVNNQIFEHQLGLAKLLAIIDLINDKKTNHFQMISIINHIKKQYKIMIDSDNIYVKIQQTVIQLFDIVIAQVKAQDSTILEQIQLYKILYITNTCKRVSLGYIELKIFVAASQRQSVYFSIISNLLQEKMSKRKKQVNDSDKRLSLIDIRKAELMYEDSINFFVNILEMKIKFWIDLEKGYQRIEEFALSAYNLSEKIWYIRDFFFQQFSIEPMKLQSRLTHFNILELKLLAILYSAILNDYHATLNIEQKIDEILQNEKNSQNEYINNITLINEDLVMMAVSFVKQKNQILNKNRGQIAKFFGYENEKDFMNIISIEQLMPQYIQQYHETLLKKYLKKGYSTFFDQSKEVYIKMKTNFIQAVNMNLLHMYEQDSDYIITGALQKVKQMYDFIIFDRKGKILGISEQIFKIFGSGFSIEQLLNKGYIYFWIPNVFEIISEEKGQLLESSDMQSRSMLKQQLLFSINNFNQLCQDHELSRSNSTVKNKESQKFYTELNETEQMISVGNVNSIHFLKDQNVSLINEFLIKYNQSKYVDQDNLYSMKYSISFNVIGGDILPQFVIQINEIEKVNPKKQGQTFSMSFYSTIKKSTINDKITESCFVLEHEMNDNNQNLYINPPVINKMSRIQDSKIEDSSNKYPIYNQSNEQFKLISPRGNKEILIGIDDYEEEDDDQKFQDAPKSSSQQHNNQPDVVQAIQQYKELDQEFKENAKQSQSSGTSDRTQMSVFNILKNLQYSQRYQTTLIKVFINTLFLFTILLFLIVLQLVISRSNTNNLQYQIPLVGLPDEFSRIYNTFTILGQMDIEIKILNMTHGDYYDHRIEQDSSILREKLLVLIVEIEKEFSKLEQQGKLNQAQVKIVSQYSFDQFNISILQFNQMVNEYTEILDQLFDIDNKEDVVKEQIRLMFFKANLNNLLDFVSNLINNIVNEFFTNIENYELLYLIFLFIELLIIIVAILLQFALWIDPYVYKQKILLMIQRVQEKEIDLLLLKYKSYKEILLNDNNKWKQVNYFKEFFTCRISQLKKIQNLKQQHEINKKQQKLQQRAKINTRIQETQYSVIHIYFMLLFLWLVMTSFVLSSYLYQYINITNSYPELNLCMQFVRFKQEFDATMIISQLMKNAPLLSQYQSQSGIYSRNPEYLKKDGFFQTNNQQLLSQFKSSYIAGKNHYSTIYQNIVASTKISDTNKNLLIGLYQNDLCIHIAQKLPFCSYENGKFTYFPNYPIPEEINNNRERLKQGFNGIYQEVSSLFASKFVKELNGDLETNTDEIKNFLHTPEYSQILLPYFYDLNQAIELFYDTIIATSIDILELDYQNYLIYTIIYGFSVSTILFYVIIYKTRRLQRQIRAIRQALILLPHESLLDVQVYSAIKRFEQGM</sequence>
<evidence type="ECO:0000313" key="3">
    <source>
        <dbReference type="EMBL" id="CAD8093471.1"/>
    </source>
</evidence>
<dbReference type="PANTHER" id="PTHR31600:SF2">
    <property type="entry name" value="GAMETE ENRICHED GENE 10 PROTEIN-RELATED"/>
    <property type="match status" value="1"/>
</dbReference>